<dbReference type="Pfam" id="PF00174">
    <property type="entry name" value="Oxidored_molyb"/>
    <property type="match status" value="1"/>
</dbReference>
<keyword evidence="3" id="KW-0479">Metal-binding</keyword>
<keyword evidence="2" id="KW-0500">Molybdenum</keyword>
<dbReference type="SUPFAM" id="SSF81296">
    <property type="entry name" value="E set domains"/>
    <property type="match status" value="1"/>
</dbReference>
<keyword evidence="4" id="KW-0560">Oxidoreductase</keyword>
<dbReference type="GO" id="GO:0008482">
    <property type="term" value="F:sulfite oxidase activity"/>
    <property type="evidence" value="ECO:0007669"/>
    <property type="project" value="TreeGrafter"/>
</dbReference>
<dbReference type="Gene3D" id="2.60.40.650">
    <property type="match status" value="1"/>
</dbReference>
<evidence type="ECO:0000256" key="2">
    <source>
        <dbReference type="ARBA" id="ARBA00022505"/>
    </source>
</evidence>
<dbReference type="InterPro" id="IPR036374">
    <property type="entry name" value="OxRdtase_Mopterin-bd_sf"/>
</dbReference>
<evidence type="ECO:0000256" key="3">
    <source>
        <dbReference type="ARBA" id="ARBA00022723"/>
    </source>
</evidence>
<evidence type="ECO:0000313" key="7">
    <source>
        <dbReference type="EMBL" id="THW09681.1"/>
    </source>
</evidence>
<feature type="domain" description="Moybdenum cofactor oxidoreductase dimerisation" evidence="6">
    <location>
        <begin position="258"/>
        <end position="373"/>
    </location>
</feature>
<comment type="caution">
    <text evidence="7">The sequence shown here is derived from an EMBL/GenBank/DDBJ whole genome shotgun (WGS) entry which is preliminary data.</text>
</comment>
<organism evidence="7 8">
    <name type="scientific">Aureobasidium pullulans</name>
    <name type="common">Black yeast</name>
    <name type="synonym">Pullularia pullulans</name>
    <dbReference type="NCBI Taxonomy" id="5580"/>
    <lineage>
        <taxon>Eukaryota</taxon>
        <taxon>Fungi</taxon>
        <taxon>Dikarya</taxon>
        <taxon>Ascomycota</taxon>
        <taxon>Pezizomycotina</taxon>
        <taxon>Dothideomycetes</taxon>
        <taxon>Dothideomycetidae</taxon>
        <taxon>Dothideales</taxon>
        <taxon>Saccotheciaceae</taxon>
        <taxon>Aureobasidium</taxon>
    </lineage>
</organism>
<dbReference type="InterPro" id="IPR005066">
    <property type="entry name" value="MoCF_OxRdtse_dimer"/>
</dbReference>
<dbReference type="GO" id="GO:0030151">
    <property type="term" value="F:molybdenum ion binding"/>
    <property type="evidence" value="ECO:0007669"/>
    <property type="project" value="InterPro"/>
</dbReference>
<dbReference type="FunFam" id="3.90.420.10:FF:000002">
    <property type="entry name" value="sulfite oxidase, mitochondrial"/>
    <property type="match status" value="1"/>
</dbReference>
<feature type="domain" description="Oxidoreductase molybdopterin-binding" evidence="5">
    <location>
        <begin position="53"/>
        <end position="231"/>
    </location>
</feature>
<dbReference type="EMBL" id="QZAJ01000479">
    <property type="protein sequence ID" value="THW09681.1"/>
    <property type="molecule type" value="Genomic_DNA"/>
</dbReference>
<name>A0A4S8VE04_AURPU</name>
<accession>A0A4S8VE04</accession>
<dbReference type="Pfam" id="PF03404">
    <property type="entry name" value="Mo-co_dimer"/>
    <property type="match status" value="1"/>
</dbReference>
<dbReference type="InterPro" id="IPR014756">
    <property type="entry name" value="Ig_E-set"/>
</dbReference>
<evidence type="ECO:0000313" key="8">
    <source>
        <dbReference type="Proteomes" id="UP000308014"/>
    </source>
</evidence>
<evidence type="ECO:0000259" key="6">
    <source>
        <dbReference type="Pfam" id="PF03404"/>
    </source>
</evidence>
<sequence>MVLLRHYKTEHSRVFRQVYAMPDLGFDPLNREPKTTELVSSFLTTKDAYDRNHGGIPEIDASKHHVRIDGAVENILDLSVSDLQSLSQHTVVSALQCAGIRRHTMRTAIKEVQGIDWFDGAVMNCKWSGPKLKDILGRAKVTLSKEEKGHVAFASHIQPCQEDDWYGASIDLERAMDEDKDVILALEMNGEALTKEHGFPVRVVVPGIAGARSVKWLDRITVQTMESSNFYQQHDYKILPPEAVDTESAEKFWDITPALQTMPVNSAIAVPEPGSKVERSAEGKVMVKGFALPSGDGGAVVKVEVSGDGGKTWTEAEIEHDADESKWSWRLWRANIEMSTGKGLKILSKATDEAGQVQPERCQWNLRGVAYNGFGETTDVEVV</sequence>
<dbReference type="Proteomes" id="UP000308014">
    <property type="component" value="Unassembled WGS sequence"/>
</dbReference>
<dbReference type="PANTHER" id="PTHR19372:SF7">
    <property type="entry name" value="SULFITE OXIDASE, MITOCHONDRIAL"/>
    <property type="match status" value="1"/>
</dbReference>
<evidence type="ECO:0000256" key="1">
    <source>
        <dbReference type="ARBA" id="ARBA00001924"/>
    </source>
</evidence>
<evidence type="ECO:0000259" key="5">
    <source>
        <dbReference type="Pfam" id="PF00174"/>
    </source>
</evidence>
<dbReference type="PRINTS" id="PR00407">
    <property type="entry name" value="EUMOPTERIN"/>
</dbReference>
<dbReference type="InterPro" id="IPR000572">
    <property type="entry name" value="OxRdtase_Mopterin-bd_dom"/>
</dbReference>
<dbReference type="GO" id="GO:0043546">
    <property type="term" value="F:molybdopterin cofactor binding"/>
    <property type="evidence" value="ECO:0007669"/>
    <property type="project" value="TreeGrafter"/>
</dbReference>
<dbReference type="AlphaFoldDB" id="A0A4S8VE04"/>
<dbReference type="GO" id="GO:0006790">
    <property type="term" value="P:sulfur compound metabolic process"/>
    <property type="evidence" value="ECO:0007669"/>
    <property type="project" value="TreeGrafter"/>
</dbReference>
<protein>
    <submittedName>
        <fullName evidence="7">Sulfite oxidase-like protein</fullName>
    </submittedName>
</protein>
<dbReference type="Gene3D" id="3.90.420.10">
    <property type="entry name" value="Oxidoreductase, molybdopterin-binding domain"/>
    <property type="match status" value="1"/>
</dbReference>
<proteinExistence type="predicted"/>
<dbReference type="GO" id="GO:0005739">
    <property type="term" value="C:mitochondrion"/>
    <property type="evidence" value="ECO:0007669"/>
    <property type="project" value="TreeGrafter"/>
</dbReference>
<evidence type="ECO:0000256" key="4">
    <source>
        <dbReference type="ARBA" id="ARBA00023002"/>
    </source>
</evidence>
<dbReference type="GO" id="GO:0020037">
    <property type="term" value="F:heme binding"/>
    <property type="evidence" value="ECO:0007669"/>
    <property type="project" value="TreeGrafter"/>
</dbReference>
<comment type="cofactor">
    <cofactor evidence="1">
        <name>Mo-molybdopterin</name>
        <dbReference type="ChEBI" id="CHEBI:71302"/>
    </cofactor>
</comment>
<dbReference type="InterPro" id="IPR008335">
    <property type="entry name" value="Mopterin_OxRdtase_euk"/>
</dbReference>
<gene>
    <name evidence="7" type="ORF">D6D24_08415</name>
</gene>
<dbReference type="SUPFAM" id="SSF56524">
    <property type="entry name" value="Oxidoreductase molybdopterin-binding domain"/>
    <property type="match status" value="1"/>
</dbReference>
<reference evidence="7 8" key="1">
    <citation type="submission" date="2018-10" db="EMBL/GenBank/DDBJ databases">
        <title>Fifty Aureobasidium pullulans genomes reveal a recombining polyextremotolerant generalist.</title>
        <authorList>
            <person name="Gostincar C."/>
            <person name="Turk M."/>
            <person name="Zajc J."/>
            <person name="Gunde-Cimerman N."/>
        </authorList>
    </citation>
    <scope>NUCLEOTIDE SEQUENCE [LARGE SCALE GENOMIC DNA]</scope>
    <source>
        <strain evidence="7 8">EXF-11318</strain>
    </source>
</reference>
<dbReference type="PANTHER" id="PTHR19372">
    <property type="entry name" value="SULFITE REDUCTASE"/>
    <property type="match status" value="1"/>
</dbReference>